<evidence type="ECO:0008006" key="3">
    <source>
        <dbReference type="Google" id="ProtNLM"/>
    </source>
</evidence>
<name>A0A699ZMN4_HAELA</name>
<evidence type="ECO:0000313" key="2">
    <source>
        <dbReference type="Proteomes" id="UP000485058"/>
    </source>
</evidence>
<protein>
    <recommendedName>
        <fullName evidence="3">GIY-YIG domain-containing protein</fullName>
    </recommendedName>
</protein>
<accession>A0A699ZMN4</accession>
<evidence type="ECO:0000313" key="1">
    <source>
        <dbReference type="EMBL" id="GFH23933.1"/>
    </source>
</evidence>
<dbReference type="Proteomes" id="UP000485058">
    <property type="component" value="Unassembled WGS sequence"/>
</dbReference>
<comment type="caution">
    <text evidence="1">The sequence shown here is derived from an EMBL/GenBank/DDBJ whole genome shotgun (WGS) entry which is preliminary data.</text>
</comment>
<dbReference type="AlphaFoldDB" id="A0A699ZMN4"/>
<reference evidence="1 2" key="1">
    <citation type="submission" date="2020-02" db="EMBL/GenBank/DDBJ databases">
        <title>Draft genome sequence of Haematococcus lacustris strain NIES-144.</title>
        <authorList>
            <person name="Morimoto D."/>
            <person name="Nakagawa S."/>
            <person name="Yoshida T."/>
            <person name="Sawayama S."/>
        </authorList>
    </citation>
    <scope>NUCLEOTIDE SEQUENCE [LARGE SCALE GENOMIC DNA]</scope>
    <source>
        <strain evidence="1 2">NIES-144</strain>
    </source>
</reference>
<dbReference type="EMBL" id="BLLF01002400">
    <property type="protein sequence ID" value="GFH23933.1"/>
    <property type="molecule type" value="Genomic_DNA"/>
</dbReference>
<organism evidence="1 2">
    <name type="scientific">Haematococcus lacustris</name>
    <name type="common">Green alga</name>
    <name type="synonym">Haematococcus pluvialis</name>
    <dbReference type="NCBI Taxonomy" id="44745"/>
    <lineage>
        <taxon>Eukaryota</taxon>
        <taxon>Viridiplantae</taxon>
        <taxon>Chlorophyta</taxon>
        <taxon>core chlorophytes</taxon>
        <taxon>Chlorophyceae</taxon>
        <taxon>CS clade</taxon>
        <taxon>Chlamydomonadales</taxon>
        <taxon>Haematococcaceae</taxon>
        <taxon>Haematococcus</taxon>
    </lineage>
</organism>
<gene>
    <name evidence="1" type="ORF">HaLaN_21633</name>
</gene>
<proteinExistence type="predicted"/>
<keyword evidence="2" id="KW-1185">Reference proteome</keyword>
<sequence length="302" mass="33113">MLQISSNVSQSLARECRRGARFCSLAICSPSQLHSPVTTCSTIPSVSARESPRTVCYAASSLAEPPAQPPVSGSADLPLPLSSLEFHPIINTQGLVVPPANTGKAWVFAIYDGGQKLQYIGFSQNMRNTLRTLLGRRTEKAHYFRQPWCASVTPGLRRWAAPPWATNWQQPVDAGAISARGKRGAAEDLARQIVEQLKMRGCSEEWVPNPSLMDQGVVEFLPAKGLTPEEEAALRAAQEAAATQTRLSKTVIDGEERTFQVRYRSTMKTAGGFMVDVAVTMDNRETHHRIIVGKYGCWPHPI</sequence>